<feature type="transmembrane region" description="Helical" evidence="1">
    <location>
        <begin position="86"/>
        <end position="107"/>
    </location>
</feature>
<organism evidence="2 3">
    <name type="scientific">Brevibacillus thermoruber</name>
    <dbReference type="NCBI Taxonomy" id="33942"/>
    <lineage>
        <taxon>Bacteria</taxon>
        <taxon>Bacillati</taxon>
        <taxon>Bacillota</taxon>
        <taxon>Bacilli</taxon>
        <taxon>Bacillales</taxon>
        <taxon>Paenibacillaceae</taxon>
        <taxon>Brevibacillus</taxon>
    </lineage>
</organism>
<proteinExistence type="predicted"/>
<dbReference type="EMBL" id="JAPYYP010000032">
    <property type="protein sequence ID" value="MDA5110454.1"/>
    <property type="molecule type" value="Genomic_DNA"/>
</dbReference>
<sequence length="114" mass="12779">MFIFHVFVLGVVLLVYILLRKAGVSYPLSRILLLSLIFSVLATACLGQNYTESLIPGIEDGIGVSNTLAYFIMGDDGWSHEKFKSYFDGFLTTSFILMALYIIALLWESSKNKQ</sequence>
<accession>A0A9X3TU37</accession>
<name>A0A9X3TU37_9BACL</name>
<dbReference type="Proteomes" id="UP001151071">
    <property type="component" value="Unassembled WGS sequence"/>
</dbReference>
<evidence type="ECO:0000313" key="3">
    <source>
        <dbReference type="Proteomes" id="UP001151071"/>
    </source>
</evidence>
<gene>
    <name evidence="2" type="ORF">O3V59_19060</name>
</gene>
<protein>
    <submittedName>
        <fullName evidence="2">Uncharacterized protein</fullName>
    </submittedName>
</protein>
<reference evidence="2" key="1">
    <citation type="submission" date="2022-12" db="EMBL/GenBank/DDBJ databases">
        <title>Draft genome sequence of the thermophilic strain Brevibacillus thermoruber HT42, isolated from Los Humeros, Puebla, Mexico, with biotechnological potential.</title>
        <authorList>
            <person name="Lara Sanchez J."/>
            <person name="Solis Palacios R."/>
            <person name="Bustos Baena A.S."/>
            <person name="Ruz Baez A.E."/>
            <person name="Espinosa Luna G."/>
            <person name="Oliart Ros R.M."/>
        </authorList>
    </citation>
    <scope>NUCLEOTIDE SEQUENCE</scope>
    <source>
        <strain evidence="2">HT42</strain>
    </source>
</reference>
<keyword evidence="3" id="KW-1185">Reference proteome</keyword>
<dbReference type="RefSeq" id="WP_271140776.1">
    <property type="nucleotide sequence ID" value="NZ_JAPYYP010000032.1"/>
</dbReference>
<keyword evidence="1" id="KW-1133">Transmembrane helix</keyword>
<comment type="caution">
    <text evidence="2">The sequence shown here is derived from an EMBL/GenBank/DDBJ whole genome shotgun (WGS) entry which is preliminary data.</text>
</comment>
<dbReference type="AlphaFoldDB" id="A0A9X3TU37"/>
<keyword evidence="1" id="KW-0472">Membrane</keyword>
<evidence type="ECO:0000256" key="1">
    <source>
        <dbReference type="SAM" id="Phobius"/>
    </source>
</evidence>
<keyword evidence="1" id="KW-0812">Transmembrane</keyword>
<feature type="transmembrane region" description="Helical" evidence="1">
    <location>
        <begin position="6"/>
        <end position="24"/>
    </location>
</feature>
<evidence type="ECO:0000313" key="2">
    <source>
        <dbReference type="EMBL" id="MDA5110454.1"/>
    </source>
</evidence>